<dbReference type="InterPro" id="IPR007024">
    <property type="entry name" value="BLUF_domain"/>
</dbReference>
<dbReference type="RefSeq" id="WP_083481386.1">
    <property type="nucleotide sequence ID" value="NZ_CP044328.1"/>
</dbReference>
<dbReference type="InterPro" id="IPR036046">
    <property type="entry name" value="Acylphosphatase-like_dom_sf"/>
</dbReference>
<accession>A0ABX6EKV5</accession>
<evidence type="ECO:0000313" key="4">
    <source>
        <dbReference type="Proteomes" id="UP000424673"/>
    </source>
</evidence>
<organism evidence="3 4">
    <name type="scientific">Methylocystis rosea</name>
    <dbReference type="NCBI Taxonomy" id="173366"/>
    <lineage>
        <taxon>Bacteria</taxon>
        <taxon>Pseudomonadati</taxon>
        <taxon>Pseudomonadota</taxon>
        <taxon>Alphaproteobacteria</taxon>
        <taxon>Hyphomicrobiales</taxon>
        <taxon>Methylocystaceae</taxon>
        <taxon>Methylocystis</taxon>
    </lineage>
</organism>
<dbReference type="PROSITE" id="PS50925">
    <property type="entry name" value="BLUF"/>
    <property type="match status" value="1"/>
</dbReference>
<dbReference type="Proteomes" id="UP000424673">
    <property type="component" value="Chromosome"/>
</dbReference>
<sequence length="157" mass="17326">MHRLVYFSNADLDLNLSAIEGMVEKSAERNRPLRISGALLYNGLNFLQILEGPRQALTPLYLQIRTDSRHSGVVKLVHERISMRSYPDWGMKLVCGAPEHAAATREAAPREDGLSEMVDGFFRFGQAARSPSSGERNSCLGSSRTSGARSALRSDEC</sequence>
<keyword evidence="4" id="KW-1185">Reference proteome</keyword>
<protein>
    <submittedName>
        <fullName evidence="3">BLUF domain-containing protein</fullName>
    </submittedName>
</protein>
<dbReference type="Gene3D" id="3.30.70.100">
    <property type="match status" value="1"/>
</dbReference>
<proteinExistence type="predicted"/>
<evidence type="ECO:0000313" key="3">
    <source>
        <dbReference type="EMBL" id="QGM95423.1"/>
    </source>
</evidence>
<evidence type="ECO:0000256" key="1">
    <source>
        <dbReference type="SAM" id="MobiDB-lite"/>
    </source>
</evidence>
<feature type="domain" description="BLUF" evidence="2">
    <location>
        <begin position="1"/>
        <end position="92"/>
    </location>
</feature>
<dbReference type="SUPFAM" id="SSF54975">
    <property type="entry name" value="Acylphosphatase/BLUF domain-like"/>
    <property type="match status" value="1"/>
</dbReference>
<dbReference type="Pfam" id="PF04940">
    <property type="entry name" value="BLUF"/>
    <property type="match status" value="1"/>
</dbReference>
<reference evidence="3 4" key="2">
    <citation type="journal article" date="2021" name="AMB Express">
        <title>Isolation and characterisation of Methylocystis spp. for poly-3-hydroxybutyrate production using waste methane feedstocks.</title>
        <authorList>
            <person name="Rumah B.L."/>
            <person name="Stead C.E."/>
            <person name="Claxton Stevens B.H."/>
            <person name="Minton N.P."/>
            <person name="Grosse-Honebrink A."/>
            <person name="Zhang Y."/>
        </authorList>
    </citation>
    <scope>NUCLEOTIDE SEQUENCE [LARGE SCALE GENOMIC DNA]</scope>
    <source>
        <strain evidence="3 4">BRCS1</strain>
    </source>
</reference>
<name>A0ABX6EKV5_9HYPH</name>
<evidence type="ECO:0000259" key="2">
    <source>
        <dbReference type="PROSITE" id="PS50925"/>
    </source>
</evidence>
<gene>
    <name evidence="3" type="ORF">F7D13_16025</name>
</gene>
<feature type="region of interest" description="Disordered" evidence="1">
    <location>
        <begin position="127"/>
        <end position="157"/>
    </location>
</feature>
<dbReference type="SMART" id="SM01034">
    <property type="entry name" value="BLUF"/>
    <property type="match status" value="1"/>
</dbReference>
<dbReference type="EMBL" id="CP044328">
    <property type="protein sequence ID" value="QGM95423.1"/>
    <property type="molecule type" value="Genomic_DNA"/>
</dbReference>
<feature type="compositionally biased region" description="Polar residues" evidence="1">
    <location>
        <begin position="129"/>
        <end position="148"/>
    </location>
</feature>
<reference evidence="4" key="1">
    <citation type="submission" date="2019-09" db="EMBL/GenBank/DDBJ databases">
        <title>Isolation and complete genome sequencing of Methylocystis species.</title>
        <authorList>
            <person name="Rumah B.L."/>
            <person name="Stead C.E."/>
            <person name="Stevens B.C."/>
            <person name="Minton N.P."/>
            <person name="Grosse-Honebrink A."/>
            <person name="Zhang Y."/>
        </authorList>
    </citation>
    <scope>NUCLEOTIDE SEQUENCE [LARGE SCALE GENOMIC DNA]</scope>
    <source>
        <strain evidence="4">BRCS1</strain>
    </source>
</reference>